<dbReference type="GO" id="GO:0032259">
    <property type="term" value="P:methylation"/>
    <property type="evidence" value="ECO:0007669"/>
    <property type="project" value="UniProtKB-KW"/>
</dbReference>
<comment type="pathway">
    <text evidence="4">Quinol/quinone metabolism; menaquinone biosynthesis; menaquinol from 1,4-dihydroxy-2-naphthoate: step 2/2.</text>
</comment>
<protein>
    <recommendedName>
        <fullName evidence="4">Demethylmenaquinone methyltransferase</fullName>
        <ecNumber evidence="4">2.1.1.163</ecNumber>
    </recommendedName>
</protein>
<dbReference type="Pfam" id="PF01209">
    <property type="entry name" value="Ubie_methyltran"/>
    <property type="match status" value="1"/>
</dbReference>
<dbReference type="EC" id="2.1.1.163" evidence="4"/>
<gene>
    <name evidence="4" type="primary">menG</name>
    <name evidence="5" type="ORF">DL240_14395</name>
</gene>
<dbReference type="GO" id="GO:0043770">
    <property type="term" value="F:demethylmenaquinone methyltransferase activity"/>
    <property type="evidence" value="ECO:0007669"/>
    <property type="project" value="UniProtKB-UniRule"/>
</dbReference>
<dbReference type="NCBIfam" id="TIGR01934">
    <property type="entry name" value="MenG_MenH_UbiE"/>
    <property type="match status" value="1"/>
</dbReference>
<dbReference type="NCBIfam" id="NF001244">
    <property type="entry name" value="PRK00216.1-5"/>
    <property type="match status" value="1"/>
</dbReference>
<dbReference type="Gene3D" id="3.40.50.150">
    <property type="entry name" value="Vaccinia Virus protein VP39"/>
    <property type="match status" value="1"/>
</dbReference>
<keyword evidence="3 4" id="KW-0949">S-adenosyl-L-methionine</keyword>
<dbReference type="UniPathway" id="UPA00232"/>
<dbReference type="GO" id="GO:0006744">
    <property type="term" value="P:ubiquinone biosynthetic process"/>
    <property type="evidence" value="ECO:0007669"/>
    <property type="project" value="UniProtKB-UniPathway"/>
</dbReference>
<accession>A0A328C8P0</accession>
<dbReference type="SUPFAM" id="SSF53335">
    <property type="entry name" value="S-adenosyl-L-methionine-dependent methyltransferases"/>
    <property type="match status" value="1"/>
</dbReference>
<evidence type="ECO:0000313" key="6">
    <source>
        <dbReference type="Proteomes" id="UP000249169"/>
    </source>
</evidence>
<feature type="binding site" evidence="4">
    <location>
        <position position="130"/>
    </location>
    <ligand>
        <name>S-adenosyl-L-methionine</name>
        <dbReference type="ChEBI" id="CHEBI:59789"/>
    </ligand>
</feature>
<dbReference type="PROSITE" id="PS01183">
    <property type="entry name" value="UBIE_1"/>
    <property type="match status" value="1"/>
</dbReference>
<dbReference type="InterPro" id="IPR004033">
    <property type="entry name" value="UbiE/COQ5_MeTrFase"/>
</dbReference>
<dbReference type="GO" id="GO:0009234">
    <property type="term" value="P:menaquinone biosynthetic process"/>
    <property type="evidence" value="ECO:0007669"/>
    <property type="project" value="UniProtKB-UniRule"/>
</dbReference>
<evidence type="ECO:0000256" key="3">
    <source>
        <dbReference type="ARBA" id="ARBA00022691"/>
    </source>
</evidence>
<dbReference type="AlphaFoldDB" id="A0A328C8P0"/>
<comment type="function">
    <text evidence="4">Methyltransferase required for the conversion of demethylmenaquinol (DMKH2) to menaquinol (MKH2).</text>
</comment>
<evidence type="ECO:0000256" key="2">
    <source>
        <dbReference type="ARBA" id="ARBA00022679"/>
    </source>
</evidence>
<keyword evidence="4" id="KW-0474">Menaquinone biosynthesis</keyword>
<dbReference type="CDD" id="cd02440">
    <property type="entry name" value="AdoMet_MTases"/>
    <property type="match status" value="1"/>
</dbReference>
<keyword evidence="6" id="KW-1185">Reference proteome</keyword>
<reference evidence="5 6" key="1">
    <citation type="submission" date="2018-05" db="EMBL/GenBank/DDBJ databases">
        <title>Lujinxingia marina gen. nov. sp. nov., a new facultative anaerobic member of the class Deltaproteobacteria, and proposal of Lujinxingaceae fam. nov.</title>
        <authorList>
            <person name="Li C.-M."/>
        </authorList>
    </citation>
    <scope>NUCLEOTIDE SEQUENCE [LARGE SCALE GENOMIC DNA]</scope>
    <source>
        <strain evidence="5 6">B210</strain>
    </source>
</reference>
<dbReference type="HAMAP" id="MF_01813">
    <property type="entry name" value="MenG_UbiE_methyltr"/>
    <property type="match status" value="1"/>
</dbReference>
<comment type="similarity">
    <text evidence="4">Belongs to the class I-like SAM-binding methyltransferase superfamily. MenG/UbiE family.</text>
</comment>
<sequence length="241" mass="26247">MPTSDDAAIKKVDGGDGQFFDAIARRYDLLNRIMSLGQDGYWRNKAVKSLELPEGGHFLDLATGTADLAIACAKRHRDARVTGLDPSAEMLAIGRDKVASATLSERVELVQGDAQALPFEDNSFDAVAISFGIRNVPDRRKALQEMNRVARPGGRIVILELSEPRRGLLASPARFYIHHVVPRIGSLLSGSKEYRYLQESIAAFPTADAFANLMREVGLTNVNARTLSFGAVNLFSAHAGH</sequence>
<feature type="binding site" evidence="4">
    <location>
        <position position="65"/>
    </location>
    <ligand>
        <name>S-adenosyl-L-methionine</name>
        <dbReference type="ChEBI" id="CHEBI:59789"/>
    </ligand>
</feature>
<dbReference type="UniPathway" id="UPA00079">
    <property type="reaction ID" value="UER00169"/>
</dbReference>
<evidence type="ECO:0000256" key="1">
    <source>
        <dbReference type="ARBA" id="ARBA00022603"/>
    </source>
</evidence>
<dbReference type="OrthoDB" id="9808140at2"/>
<comment type="caution">
    <text evidence="5">The sequence shown here is derived from an EMBL/GenBank/DDBJ whole genome shotgun (WGS) entry which is preliminary data.</text>
</comment>
<dbReference type="EMBL" id="QHKO01000007">
    <property type="protein sequence ID" value="RAL21013.1"/>
    <property type="molecule type" value="Genomic_DNA"/>
</dbReference>
<keyword evidence="1 4" id="KW-0489">Methyltransferase</keyword>
<dbReference type="InterPro" id="IPR029063">
    <property type="entry name" value="SAM-dependent_MTases_sf"/>
</dbReference>
<keyword evidence="2 4" id="KW-0808">Transferase</keyword>
<name>A0A328C8P0_9DELT</name>
<evidence type="ECO:0000256" key="4">
    <source>
        <dbReference type="HAMAP-Rule" id="MF_01813"/>
    </source>
</evidence>
<dbReference type="PROSITE" id="PS51608">
    <property type="entry name" value="SAM_MT_UBIE"/>
    <property type="match status" value="1"/>
</dbReference>
<dbReference type="Proteomes" id="UP000249169">
    <property type="component" value="Unassembled WGS sequence"/>
</dbReference>
<evidence type="ECO:0000313" key="5">
    <source>
        <dbReference type="EMBL" id="RAL21013.1"/>
    </source>
</evidence>
<feature type="binding site" evidence="4">
    <location>
        <begin position="113"/>
        <end position="114"/>
    </location>
    <ligand>
        <name>S-adenosyl-L-methionine</name>
        <dbReference type="ChEBI" id="CHEBI:59789"/>
    </ligand>
</feature>
<comment type="catalytic activity">
    <reaction evidence="4">
        <text>a 2-demethylmenaquinol + S-adenosyl-L-methionine = a menaquinol + S-adenosyl-L-homocysteine + H(+)</text>
        <dbReference type="Rhea" id="RHEA:42640"/>
        <dbReference type="Rhea" id="RHEA-COMP:9539"/>
        <dbReference type="Rhea" id="RHEA-COMP:9563"/>
        <dbReference type="ChEBI" id="CHEBI:15378"/>
        <dbReference type="ChEBI" id="CHEBI:18151"/>
        <dbReference type="ChEBI" id="CHEBI:55437"/>
        <dbReference type="ChEBI" id="CHEBI:57856"/>
        <dbReference type="ChEBI" id="CHEBI:59789"/>
        <dbReference type="EC" id="2.1.1.163"/>
    </reaction>
</comment>
<dbReference type="PANTHER" id="PTHR43591:SF24">
    <property type="entry name" value="2-METHOXY-6-POLYPRENYL-1,4-BENZOQUINOL METHYLASE, MITOCHONDRIAL"/>
    <property type="match status" value="1"/>
</dbReference>
<dbReference type="InterPro" id="IPR023576">
    <property type="entry name" value="UbiE/COQ5_MeTrFase_CS"/>
</dbReference>
<organism evidence="5 6">
    <name type="scientific">Lujinxingia litoralis</name>
    <dbReference type="NCBI Taxonomy" id="2211119"/>
    <lineage>
        <taxon>Bacteria</taxon>
        <taxon>Deltaproteobacteria</taxon>
        <taxon>Bradymonadales</taxon>
        <taxon>Lujinxingiaceae</taxon>
        <taxon>Lujinxingia</taxon>
    </lineage>
</organism>
<feature type="binding site" evidence="4">
    <location>
        <position position="85"/>
    </location>
    <ligand>
        <name>S-adenosyl-L-methionine</name>
        <dbReference type="ChEBI" id="CHEBI:59789"/>
    </ligand>
</feature>
<dbReference type="PANTHER" id="PTHR43591">
    <property type="entry name" value="METHYLTRANSFERASE"/>
    <property type="match status" value="1"/>
</dbReference>
<proteinExistence type="inferred from homology"/>